<dbReference type="PROSITE" id="PS51914">
    <property type="entry name" value="MRH"/>
    <property type="match status" value="1"/>
</dbReference>
<dbReference type="Gene3D" id="2.70.130.10">
    <property type="entry name" value="Mannose-6-phosphate receptor binding domain"/>
    <property type="match status" value="1"/>
</dbReference>
<dbReference type="CDD" id="cd00112">
    <property type="entry name" value="LDLa"/>
    <property type="match status" value="1"/>
</dbReference>
<keyword evidence="3" id="KW-0256">Endoplasmic reticulum</keyword>
<dbReference type="AlphaFoldDB" id="A0AAY5EU42"/>
<dbReference type="InterPro" id="IPR036607">
    <property type="entry name" value="PRKCSH"/>
</dbReference>
<dbReference type="GeneTree" id="ENSGT00510000047770"/>
<dbReference type="Pfam" id="PF12999">
    <property type="entry name" value="PRKCSH-like"/>
    <property type="match status" value="1"/>
</dbReference>
<dbReference type="GO" id="GO:0006491">
    <property type="term" value="P:N-glycan processing"/>
    <property type="evidence" value="ECO:0007669"/>
    <property type="project" value="TreeGrafter"/>
</dbReference>
<evidence type="ECO:0000256" key="4">
    <source>
        <dbReference type="ARBA" id="ARBA00023157"/>
    </source>
</evidence>
<dbReference type="GO" id="GO:0001889">
    <property type="term" value="P:liver development"/>
    <property type="evidence" value="ECO:0007669"/>
    <property type="project" value="TreeGrafter"/>
</dbReference>
<dbReference type="InterPro" id="IPR002172">
    <property type="entry name" value="LDrepeatLR_classA_rpt"/>
</dbReference>
<evidence type="ECO:0000313" key="8">
    <source>
        <dbReference type="Ensembl" id="ENSEEEP00000060486.1"/>
    </source>
</evidence>
<dbReference type="Proteomes" id="UP000314983">
    <property type="component" value="Chromosome 9"/>
</dbReference>
<dbReference type="GO" id="GO:0017177">
    <property type="term" value="C:glucosidase II complex"/>
    <property type="evidence" value="ECO:0007669"/>
    <property type="project" value="TreeGrafter"/>
</dbReference>
<reference evidence="8" key="3">
    <citation type="submission" date="2025-09" db="UniProtKB">
        <authorList>
            <consortium name="Ensembl"/>
        </authorList>
    </citation>
    <scope>IDENTIFICATION</scope>
</reference>
<keyword evidence="9" id="KW-1185">Reference proteome</keyword>
<dbReference type="SUPFAM" id="SSF50911">
    <property type="entry name" value="Mannose 6-phosphate receptor domain"/>
    <property type="match status" value="1"/>
</dbReference>
<protein>
    <recommendedName>
        <fullName evidence="1">Glucosidase 2 subunit beta</fullName>
    </recommendedName>
</protein>
<organism evidence="8 9">
    <name type="scientific">Electrophorus electricus</name>
    <name type="common">Electric eel</name>
    <name type="synonym">Gymnotus electricus</name>
    <dbReference type="NCBI Taxonomy" id="8005"/>
    <lineage>
        <taxon>Eukaryota</taxon>
        <taxon>Metazoa</taxon>
        <taxon>Chordata</taxon>
        <taxon>Craniata</taxon>
        <taxon>Vertebrata</taxon>
        <taxon>Euteleostomi</taxon>
        <taxon>Actinopterygii</taxon>
        <taxon>Neopterygii</taxon>
        <taxon>Teleostei</taxon>
        <taxon>Ostariophysi</taxon>
        <taxon>Gymnotiformes</taxon>
        <taxon>Gymnotoidei</taxon>
        <taxon>Gymnotidae</taxon>
        <taxon>Electrophorus</taxon>
    </lineage>
</organism>
<dbReference type="InterPro" id="IPR009011">
    <property type="entry name" value="Man6P_isomerase_rcpt-bd_dom_sf"/>
</dbReference>
<keyword evidence="4" id="KW-1015">Disulfide bond</keyword>
<feature type="coiled-coil region" evidence="5">
    <location>
        <begin position="208"/>
        <end position="235"/>
    </location>
</feature>
<evidence type="ECO:0000256" key="1">
    <source>
        <dbReference type="ARBA" id="ARBA00022387"/>
    </source>
</evidence>
<feature type="signal peptide" evidence="6">
    <location>
        <begin position="1"/>
        <end position="25"/>
    </location>
</feature>
<proteinExistence type="predicted"/>
<dbReference type="InterPro" id="IPR044865">
    <property type="entry name" value="MRH_dom"/>
</dbReference>
<feature type="domain" description="MRH" evidence="7">
    <location>
        <begin position="251"/>
        <end position="351"/>
    </location>
</feature>
<evidence type="ECO:0000256" key="6">
    <source>
        <dbReference type="SAM" id="SignalP"/>
    </source>
</evidence>
<dbReference type="InterPro" id="IPR036055">
    <property type="entry name" value="LDL_receptor-like_sf"/>
</dbReference>
<dbReference type="InterPro" id="IPR028146">
    <property type="entry name" value="PRKCSH_N"/>
</dbReference>
<keyword evidence="2 6" id="KW-0732">Signal</keyword>
<feature type="chain" id="PRO_5044234960" description="Glucosidase 2 subunit beta" evidence="6">
    <location>
        <begin position="26"/>
        <end position="362"/>
    </location>
</feature>
<keyword evidence="5" id="KW-0175">Coiled coil</keyword>
<dbReference type="InterPro" id="IPR039794">
    <property type="entry name" value="Gtb1-like"/>
</dbReference>
<reference evidence="8" key="2">
    <citation type="submission" date="2025-08" db="UniProtKB">
        <authorList>
            <consortium name="Ensembl"/>
        </authorList>
    </citation>
    <scope>IDENTIFICATION</scope>
</reference>
<sequence length="362" mass="41350">NRMNVNMQHHIVVALIIWSAAFVESKKIRGISMSYKRFYRERKSFLCIDGSKLIPFDRVNDDYCDCADGSDEPGTAACPNGRFYCVNLGFRPHYVQSSRVSDGICDCCDGSDEFNRPLQTEVVHLTFLCRILGQHERQELEERMKTLNEGWLLKRQLIEEGALVWQEKQVTSDHRHTPDTDLYKCDLLLQLSHSALSPCFSLSCFLAVESAGEELQKVEEAYNTVQSEIRELTEKLAIDYGPEREFMFLLSHCLQLAVYEYVYTLCPFSQVIQKNSVGSEVMLGKWGGWLDSPDSAYSQMRYEHGEPCWQAPERSAVVTLACGTQTELRSVREPSKCHYTMELHTPAACRPSTQARSVHSEL</sequence>
<dbReference type="Ensembl" id="ENSEEET00000057143.1">
    <property type="protein sequence ID" value="ENSEEEP00000060486.1"/>
    <property type="gene ID" value="ENSEEEG00000028709.1"/>
</dbReference>
<evidence type="ECO:0000313" key="9">
    <source>
        <dbReference type="Proteomes" id="UP000314983"/>
    </source>
</evidence>
<evidence type="ECO:0000256" key="2">
    <source>
        <dbReference type="ARBA" id="ARBA00022729"/>
    </source>
</evidence>
<evidence type="ECO:0000256" key="3">
    <source>
        <dbReference type="ARBA" id="ARBA00022824"/>
    </source>
</evidence>
<reference evidence="8 9" key="1">
    <citation type="submission" date="2020-05" db="EMBL/GenBank/DDBJ databases">
        <title>Electrophorus electricus (electric eel) genome, fEleEle1, primary haplotype.</title>
        <authorList>
            <person name="Myers G."/>
            <person name="Meyer A."/>
            <person name="Fedrigo O."/>
            <person name="Formenti G."/>
            <person name="Rhie A."/>
            <person name="Tracey A."/>
            <person name="Sims Y."/>
            <person name="Jarvis E.D."/>
        </authorList>
    </citation>
    <scope>NUCLEOTIDE SEQUENCE [LARGE SCALE GENOMIC DNA]</scope>
</reference>
<dbReference type="SUPFAM" id="SSF57424">
    <property type="entry name" value="LDL receptor-like module"/>
    <property type="match status" value="1"/>
</dbReference>
<name>A0AAY5EU42_ELEEL</name>
<evidence type="ECO:0000256" key="5">
    <source>
        <dbReference type="SAM" id="Coils"/>
    </source>
</evidence>
<dbReference type="PANTHER" id="PTHR12630">
    <property type="entry name" value="N-LINKED OLIGOSACCHARIDE PROCESSING"/>
    <property type="match status" value="1"/>
</dbReference>
<dbReference type="PANTHER" id="PTHR12630:SF22">
    <property type="entry name" value="GLUCOSIDASE 2 SUBUNIT BETA"/>
    <property type="match status" value="1"/>
</dbReference>
<evidence type="ECO:0000259" key="7">
    <source>
        <dbReference type="PROSITE" id="PS51914"/>
    </source>
</evidence>
<accession>A0AAY5EU42</accession>
<dbReference type="Pfam" id="PF13015">
    <property type="entry name" value="PRKCSH_1"/>
    <property type="match status" value="1"/>
</dbReference>